<organism evidence="1 2">
    <name type="scientific">Salibacterium salarium</name>
    <dbReference type="NCBI Taxonomy" id="284579"/>
    <lineage>
        <taxon>Bacteria</taxon>
        <taxon>Bacillati</taxon>
        <taxon>Bacillota</taxon>
        <taxon>Bacilli</taxon>
        <taxon>Bacillales</taxon>
        <taxon>Bacillaceae</taxon>
    </lineage>
</organism>
<protein>
    <submittedName>
        <fullName evidence="1">Uncharacterized protein</fullName>
    </submittedName>
</protein>
<dbReference type="Proteomes" id="UP000275076">
    <property type="component" value="Unassembled WGS sequence"/>
</dbReference>
<evidence type="ECO:0000313" key="2">
    <source>
        <dbReference type="Proteomes" id="UP000275076"/>
    </source>
</evidence>
<dbReference type="RefSeq" id="WP_125561030.1">
    <property type="nucleotide sequence ID" value="NZ_RBVX01000041.1"/>
</dbReference>
<dbReference type="OrthoDB" id="2969131at2"/>
<reference evidence="1 2" key="1">
    <citation type="submission" date="2018-10" db="EMBL/GenBank/DDBJ databases">
        <title>Draft genome sequence of Bacillus salarius IM0101, isolated from a hypersaline soil in Inner Mongolia, China.</title>
        <authorList>
            <person name="Yamprayoonswat W."/>
            <person name="Boonvisut S."/>
            <person name="Jumpathong W."/>
            <person name="Sittihan S."/>
            <person name="Ruangsuj P."/>
            <person name="Wanthongcharoen S."/>
            <person name="Thongpramul N."/>
            <person name="Pimmason S."/>
            <person name="Yu B."/>
            <person name="Yasawong M."/>
        </authorList>
    </citation>
    <scope>NUCLEOTIDE SEQUENCE [LARGE SCALE GENOMIC DNA]</scope>
    <source>
        <strain evidence="1 2">IM0101</strain>
    </source>
</reference>
<dbReference type="EMBL" id="RBVX01000041">
    <property type="protein sequence ID" value="RSL30168.1"/>
    <property type="molecule type" value="Genomic_DNA"/>
</dbReference>
<dbReference type="AlphaFoldDB" id="A0A428MVJ6"/>
<comment type="caution">
    <text evidence="1">The sequence shown here is derived from an EMBL/GenBank/DDBJ whole genome shotgun (WGS) entry which is preliminary data.</text>
</comment>
<sequence length="82" mass="9653">MEKESEQLIENLPHLEKEVYQFMQHEYAKLEEAGEKHDVAANDIFVEKKVSEKFNISEEEAGNIYAKVESQLSRFNEYRASK</sequence>
<evidence type="ECO:0000313" key="1">
    <source>
        <dbReference type="EMBL" id="RSL30168.1"/>
    </source>
</evidence>
<name>A0A428MVJ6_9BACI</name>
<accession>A0A428MVJ6</accession>
<keyword evidence="2" id="KW-1185">Reference proteome</keyword>
<proteinExistence type="predicted"/>
<gene>
    <name evidence="1" type="ORF">D7Z54_27125</name>
</gene>